<feature type="chain" id="PRO_5046968634" evidence="1">
    <location>
        <begin position="28"/>
        <end position="276"/>
    </location>
</feature>
<organism evidence="2 3">
    <name type="scientific">Arthrobacter mangrovi</name>
    <dbReference type="NCBI Taxonomy" id="2966350"/>
    <lineage>
        <taxon>Bacteria</taxon>
        <taxon>Bacillati</taxon>
        <taxon>Actinomycetota</taxon>
        <taxon>Actinomycetes</taxon>
        <taxon>Micrococcales</taxon>
        <taxon>Micrococcaceae</taxon>
        <taxon>Arthrobacter</taxon>
    </lineage>
</organism>
<dbReference type="Proteomes" id="UP001209654">
    <property type="component" value="Unassembled WGS sequence"/>
</dbReference>
<reference evidence="2 3" key="1">
    <citation type="journal article" date="2023" name="Int. J. Syst. Evol. Microbiol.">
        <title>Arthrobacter mangrovi sp. nov., an actinobacterium isolated from the rhizosphere of a mangrove.</title>
        <authorList>
            <person name="Hamada M."/>
            <person name="Saitou S."/>
            <person name="Enomoto N."/>
            <person name="Nanri K."/>
            <person name="Hidaka K."/>
            <person name="Miura T."/>
            <person name="Tamura T."/>
        </authorList>
    </citation>
    <scope>NUCLEOTIDE SEQUENCE [LARGE SCALE GENOMIC DNA]</scope>
    <source>
        <strain evidence="2 3">NBRC 112813</strain>
    </source>
</reference>
<keyword evidence="1" id="KW-0732">Signal</keyword>
<dbReference type="EMBL" id="BRVS01000013">
    <property type="protein sequence ID" value="GLB68152.1"/>
    <property type="molecule type" value="Genomic_DNA"/>
</dbReference>
<evidence type="ECO:0000313" key="3">
    <source>
        <dbReference type="Proteomes" id="UP001209654"/>
    </source>
</evidence>
<name>A0ABQ5MVY5_9MICC</name>
<evidence type="ECO:0000313" key="2">
    <source>
        <dbReference type="EMBL" id="GLB68152.1"/>
    </source>
</evidence>
<protein>
    <submittedName>
        <fullName evidence="2">Uncharacterized protein</fullName>
    </submittedName>
</protein>
<keyword evidence="3" id="KW-1185">Reference proteome</keyword>
<dbReference type="RefSeq" id="WP_264796253.1">
    <property type="nucleotide sequence ID" value="NZ_BRVS01000013.1"/>
</dbReference>
<sequence length="276" mass="30128">MRKIPAALLTCVLALGALLPAAQPAAAATATTVVAAGSSNAKALFSNAGGYVASNKSFGQSYYLKNIKSNRTGVLQESRGGKWVTLRKVSWRKQAGSANSTAVTVRTTKTTATVVKKYRLVVNATKLEKQWISATATLRHQNPRHYTGYKRTVYNTVKKYCPNVIILEESRTRSYTYSTSLRMNVARRPAGQLLKYAALHECAHVRQFSLYAPPQQPTLHKKLNAIYKTTRGVEMAADCMAFRMGVNSKLIFGTYTKNCSGARGTAAAKLLAGRKL</sequence>
<evidence type="ECO:0000256" key="1">
    <source>
        <dbReference type="SAM" id="SignalP"/>
    </source>
</evidence>
<proteinExistence type="predicted"/>
<accession>A0ABQ5MVY5</accession>
<comment type="caution">
    <text evidence="2">The sequence shown here is derived from an EMBL/GenBank/DDBJ whole genome shotgun (WGS) entry which is preliminary data.</text>
</comment>
<gene>
    <name evidence="2" type="ORF">AHIS1636_25940</name>
</gene>
<feature type="signal peptide" evidence="1">
    <location>
        <begin position="1"/>
        <end position="27"/>
    </location>
</feature>